<name>A0A4S8MYC9_DENBC</name>
<dbReference type="Proteomes" id="UP000297245">
    <property type="component" value="Unassembled WGS sequence"/>
</dbReference>
<keyword evidence="1" id="KW-0812">Transmembrane</keyword>
<dbReference type="AlphaFoldDB" id="A0A4S8MYC9"/>
<dbReference type="PANTHER" id="PTHR43606">
    <property type="entry name" value="PHOSPHATASE, PUTATIVE (AFU_ORTHOLOGUE AFUA_6G08710)-RELATED"/>
    <property type="match status" value="1"/>
</dbReference>
<evidence type="ECO:0000313" key="3">
    <source>
        <dbReference type="EMBL" id="THV08438.1"/>
    </source>
</evidence>
<keyword evidence="1" id="KW-0472">Membrane</keyword>
<feature type="domain" description="PhoD-like phosphatase metallophosphatase" evidence="2">
    <location>
        <begin position="219"/>
        <end position="430"/>
    </location>
</feature>
<dbReference type="InterPro" id="IPR052900">
    <property type="entry name" value="Phospholipid_Metab_Enz"/>
</dbReference>
<evidence type="ECO:0000313" key="4">
    <source>
        <dbReference type="Proteomes" id="UP000297245"/>
    </source>
</evidence>
<keyword evidence="4" id="KW-1185">Reference proteome</keyword>
<dbReference type="OrthoDB" id="2100241at2759"/>
<sequence>MKLLDYCVQLCAIAASAHLKVASYVFLRMLPLGYNFLPKILAAYALFATSFFLHLRSPFRTKVFILDSVANTIILLFIADFLYRGHIFHQENNLAFSRLGFVNATSSRLVIRYPIASNFTLTYVPSGSGVGGKVQALISSSEDYTTSVTLSDLVPSTQYEYTTSLGHLGSFITPSTEQKRFSFISSSCWKPFYPYNPLSHSLSLPGLRSLGDYLDKTGAPDFIFFLGDFIYSDLPVKIAPYTREYYTTLFRQVYASPDWSYKLRNTPWLHMFDDHELVNDFYQEMTDGENIYRNAMNPFVWYQNRANPPSTGPNKFYYTFKRGDASFFVLDTRSYRGVPPAKDAQDGGLGQRSMLGKQQLAELEAWIRDEKGWKVIVSGVPFTRNWSGGGDEMDSWAGYLEERQHIFELLWESGGGIIISGDRHEHATVKFLLPHRPLIRKKMLSSSSQLLLCHSSSNPS</sequence>
<feature type="transmembrane region" description="Helical" evidence="1">
    <location>
        <begin position="32"/>
        <end position="52"/>
    </location>
</feature>
<dbReference type="CDD" id="cd07389">
    <property type="entry name" value="MPP_PhoD"/>
    <property type="match status" value="1"/>
</dbReference>
<dbReference type="SUPFAM" id="SSF56300">
    <property type="entry name" value="Metallo-dependent phosphatases"/>
    <property type="match status" value="1"/>
</dbReference>
<dbReference type="InterPro" id="IPR018946">
    <property type="entry name" value="PhoD-like_MPP"/>
</dbReference>
<evidence type="ECO:0000256" key="1">
    <source>
        <dbReference type="SAM" id="Phobius"/>
    </source>
</evidence>
<keyword evidence="1" id="KW-1133">Transmembrane helix</keyword>
<organism evidence="3 4">
    <name type="scientific">Dendrothele bispora (strain CBS 962.96)</name>
    <dbReference type="NCBI Taxonomy" id="1314807"/>
    <lineage>
        <taxon>Eukaryota</taxon>
        <taxon>Fungi</taxon>
        <taxon>Dikarya</taxon>
        <taxon>Basidiomycota</taxon>
        <taxon>Agaricomycotina</taxon>
        <taxon>Agaricomycetes</taxon>
        <taxon>Agaricomycetidae</taxon>
        <taxon>Agaricales</taxon>
        <taxon>Agaricales incertae sedis</taxon>
        <taxon>Dendrothele</taxon>
    </lineage>
</organism>
<proteinExistence type="predicted"/>
<dbReference type="InterPro" id="IPR038607">
    <property type="entry name" value="PhoD-like_sf"/>
</dbReference>
<dbReference type="PANTHER" id="PTHR43606:SF2">
    <property type="entry name" value="ALKALINE PHOSPHATASE FAMILY PROTEIN (AFU_ORTHOLOGUE AFUA_5G03860)"/>
    <property type="match status" value="1"/>
</dbReference>
<dbReference type="EMBL" id="ML179035">
    <property type="protein sequence ID" value="THV08438.1"/>
    <property type="molecule type" value="Genomic_DNA"/>
</dbReference>
<gene>
    <name evidence="3" type="ORF">K435DRAFT_740523</name>
</gene>
<feature type="transmembrane region" description="Helical" evidence="1">
    <location>
        <begin position="64"/>
        <end position="83"/>
    </location>
</feature>
<dbReference type="InterPro" id="IPR029052">
    <property type="entry name" value="Metallo-depent_PP-like"/>
</dbReference>
<evidence type="ECO:0000259" key="2">
    <source>
        <dbReference type="Pfam" id="PF09423"/>
    </source>
</evidence>
<dbReference type="Gene3D" id="3.60.21.70">
    <property type="entry name" value="PhoD-like phosphatase"/>
    <property type="match status" value="1"/>
</dbReference>
<reference evidence="3 4" key="1">
    <citation type="journal article" date="2019" name="Nat. Ecol. Evol.">
        <title>Megaphylogeny resolves global patterns of mushroom evolution.</title>
        <authorList>
            <person name="Varga T."/>
            <person name="Krizsan K."/>
            <person name="Foldi C."/>
            <person name="Dima B."/>
            <person name="Sanchez-Garcia M."/>
            <person name="Sanchez-Ramirez S."/>
            <person name="Szollosi G.J."/>
            <person name="Szarkandi J.G."/>
            <person name="Papp V."/>
            <person name="Albert L."/>
            <person name="Andreopoulos W."/>
            <person name="Angelini C."/>
            <person name="Antonin V."/>
            <person name="Barry K.W."/>
            <person name="Bougher N.L."/>
            <person name="Buchanan P."/>
            <person name="Buyck B."/>
            <person name="Bense V."/>
            <person name="Catcheside P."/>
            <person name="Chovatia M."/>
            <person name="Cooper J."/>
            <person name="Damon W."/>
            <person name="Desjardin D."/>
            <person name="Finy P."/>
            <person name="Geml J."/>
            <person name="Haridas S."/>
            <person name="Hughes K."/>
            <person name="Justo A."/>
            <person name="Karasinski D."/>
            <person name="Kautmanova I."/>
            <person name="Kiss B."/>
            <person name="Kocsube S."/>
            <person name="Kotiranta H."/>
            <person name="LaButti K.M."/>
            <person name="Lechner B.E."/>
            <person name="Liimatainen K."/>
            <person name="Lipzen A."/>
            <person name="Lukacs Z."/>
            <person name="Mihaltcheva S."/>
            <person name="Morgado L.N."/>
            <person name="Niskanen T."/>
            <person name="Noordeloos M.E."/>
            <person name="Ohm R.A."/>
            <person name="Ortiz-Santana B."/>
            <person name="Ovrebo C."/>
            <person name="Racz N."/>
            <person name="Riley R."/>
            <person name="Savchenko A."/>
            <person name="Shiryaev A."/>
            <person name="Soop K."/>
            <person name="Spirin V."/>
            <person name="Szebenyi C."/>
            <person name="Tomsovsky M."/>
            <person name="Tulloss R.E."/>
            <person name="Uehling J."/>
            <person name="Grigoriev I.V."/>
            <person name="Vagvolgyi C."/>
            <person name="Papp T."/>
            <person name="Martin F.M."/>
            <person name="Miettinen O."/>
            <person name="Hibbett D.S."/>
            <person name="Nagy L.G."/>
        </authorList>
    </citation>
    <scope>NUCLEOTIDE SEQUENCE [LARGE SCALE GENOMIC DNA]</scope>
    <source>
        <strain evidence="3 4">CBS 962.96</strain>
    </source>
</reference>
<accession>A0A4S8MYC9</accession>
<dbReference type="Pfam" id="PF09423">
    <property type="entry name" value="PhoD"/>
    <property type="match status" value="1"/>
</dbReference>
<protein>
    <submittedName>
        <fullName evidence="3">Metallo-dependent phosphatase</fullName>
    </submittedName>
</protein>